<evidence type="ECO:0000256" key="1">
    <source>
        <dbReference type="SAM" id="MobiDB-lite"/>
    </source>
</evidence>
<comment type="caution">
    <text evidence="2">The sequence shown here is derived from an EMBL/GenBank/DDBJ whole genome shotgun (WGS) entry which is preliminary data.</text>
</comment>
<dbReference type="EMBL" id="JBITMB010000005">
    <property type="protein sequence ID" value="MFI7442703.1"/>
    <property type="molecule type" value="Genomic_DNA"/>
</dbReference>
<dbReference type="SUPFAM" id="SSF52402">
    <property type="entry name" value="Adenine nucleotide alpha hydrolases-like"/>
    <property type="match status" value="1"/>
</dbReference>
<dbReference type="RefSeq" id="WP_397022652.1">
    <property type="nucleotide sequence ID" value="NZ_JBITMB010000005.1"/>
</dbReference>
<evidence type="ECO:0008006" key="4">
    <source>
        <dbReference type="Google" id="ProtNLM"/>
    </source>
</evidence>
<keyword evidence="3" id="KW-1185">Reference proteome</keyword>
<reference evidence="2 3" key="1">
    <citation type="submission" date="2024-10" db="EMBL/GenBank/DDBJ databases">
        <title>The Natural Products Discovery Center: Release of the First 8490 Sequenced Strains for Exploring Actinobacteria Biosynthetic Diversity.</title>
        <authorList>
            <person name="Kalkreuter E."/>
            <person name="Kautsar S.A."/>
            <person name="Yang D."/>
            <person name="Bader C.D."/>
            <person name="Teijaro C.N."/>
            <person name="Fluegel L."/>
            <person name="Davis C.M."/>
            <person name="Simpson J.R."/>
            <person name="Lauterbach L."/>
            <person name="Steele A.D."/>
            <person name="Gui C."/>
            <person name="Meng S."/>
            <person name="Li G."/>
            <person name="Viehrig K."/>
            <person name="Ye F."/>
            <person name="Su P."/>
            <person name="Kiefer A.F."/>
            <person name="Nichols A."/>
            <person name="Cepeda A.J."/>
            <person name="Yan W."/>
            <person name="Fan B."/>
            <person name="Jiang Y."/>
            <person name="Adhikari A."/>
            <person name="Zheng C.-J."/>
            <person name="Schuster L."/>
            <person name="Cowan T.M."/>
            <person name="Smanski M.J."/>
            <person name="Chevrette M.G."/>
            <person name="De Carvalho L.P.S."/>
            <person name="Shen B."/>
        </authorList>
    </citation>
    <scope>NUCLEOTIDE SEQUENCE [LARGE SCALE GENOMIC DNA]</scope>
    <source>
        <strain evidence="2 3">NPDC049503</strain>
    </source>
</reference>
<accession>A0ABW8A7Q2</accession>
<feature type="compositionally biased region" description="Basic and acidic residues" evidence="1">
    <location>
        <begin position="60"/>
        <end position="69"/>
    </location>
</feature>
<organism evidence="2 3">
    <name type="scientific">Nonomuraea indica</name>
    <dbReference type="NCBI Taxonomy" id="1581193"/>
    <lineage>
        <taxon>Bacteria</taxon>
        <taxon>Bacillati</taxon>
        <taxon>Actinomycetota</taxon>
        <taxon>Actinomycetes</taxon>
        <taxon>Streptosporangiales</taxon>
        <taxon>Streptosporangiaceae</taxon>
        <taxon>Nonomuraea</taxon>
    </lineage>
</organism>
<protein>
    <recommendedName>
        <fullName evidence="4">Asparagine synthase</fullName>
    </recommendedName>
</protein>
<feature type="region of interest" description="Disordered" evidence="1">
    <location>
        <begin position="33"/>
        <end position="69"/>
    </location>
</feature>
<evidence type="ECO:0000313" key="3">
    <source>
        <dbReference type="Proteomes" id="UP001612928"/>
    </source>
</evidence>
<dbReference type="Proteomes" id="UP001612928">
    <property type="component" value="Unassembled WGS sequence"/>
</dbReference>
<evidence type="ECO:0000313" key="2">
    <source>
        <dbReference type="EMBL" id="MFI7442703.1"/>
    </source>
</evidence>
<proteinExistence type="predicted"/>
<name>A0ABW8A7Q2_9ACTN</name>
<sequence length="461" mass="47004">MSGGGSGGPMPGIDADAVALYLSRPSLALGVYPASPWAGGSPAGQPVPPGADADDPGAADARKAGVADPRELAERLRDAVGRAVGSHRTVAVLHDGGVGATALLVAATAAGRALGAEVTVVVADHPGPDGASVAVATQQVVAALGGRHRFLLAEAARLPGTGPGWSPEGRDAGWNPVAPDLGRTPLVRAAEARAARLGATLLLTAEGWEDVLQAGPLPSLPRGLRAARRQLADRWRAEGAAAVLADATSALGRGARARRLRAGLQVALAPFAEALADTPRVLPPERLAHVEAWTASWVRRLVECLAAHRDPVRAYVLARTARFAGPLPAAVAAAARLPRRSPFLDPAFAAWAVRLPSAARYDERLPGPHLRRNGLLVSLLPRAARHALPAAGPTTGTTTSPIPVAFAAGPAAAVDHPLCRAMGVLDRDAGPVEPVVAARLAALEEWLAGAGRVSRPARTAG</sequence>
<gene>
    <name evidence="2" type="ORF">ACIBP5_22265</name>
</gene>